<dbReference type="CDD" id="cd01483">
    <property type="entry name" value="E1_enzyme_family"/>
    <property type="match status" value="1"/>
</dbReference>
<evidence type="ECO:0000259" key="1">
    <source>
        <dbReference type="Pfam" id="PF00899"/>
    </source>
</evidence>
<dbReference type="Gene3D" id="3.40.50.720">
    <property type="entry name" value="NAD(P)-binding Rossmann-like Domain"/>
    <property type="match status" value="1"/>
</dbReference>
<dbReference type="SUPFAM" id="SSF69572">
    <property type="entry name" value="Activating enzymes of the ubiquitin-like proteins"/>
    <property type="match status" value="1"/>
</dbReference>
<evidence type="ECO:0000313" key="2">
    <source>
        <dbReference type="EMBL" id="PIZ95881.1"/>
    </source>
</evidence>
<dbReference type="PANTHER" id="PTHR43267">
    <property type="entry name" value="TRNA THREONYLCARBAMOYLADENOSINE DEHYDRATASE"/>
    <property type="match status" value="1"/>
</dbReference>
<evidence type="ECO:0000313" key="3">
    <source>
        <dbReference type="Proteomes" id="UP000228568"/>
    </source>
</evidence>
<sequence length="366" mass="41443">MLGEIILPKFRKHYKSGNHPIIFDLKKSTDVKKIKKLLSEYNGIRVVDEFSNQVQELREVNDPGSILKDILEMSSPKISDADGVWVFYPWNLALVHVLSKSDFLNLKHSRNNNLISKEEQKQTGMLTVGFAGMNVGNSGAICMALEGVGFKMKFADFDTLSLSNLNRFRASLTDLGTNKTTLSARQVYEINPFLKIEQFDKGISEKNIDKFLLNSKIDILVEEVDNLPLKLELRKRARKHKIPVVMVTGNGSNLILDIERFDKDAKTPILNGKLTKTVQRKVSNVKHLSKKEIIYLLRDFIGKEFLTERLCQSFDRIGVDLAGIPQLAEATFLRGAVLTYVVRKIFTDGNISSGRYNFCLDGIIKM</sequence>
<protein>
    <recommendedName>
        <fullName evidence="1">THIF-type NAD/FAD binding fold domain-containing protein</fullName>
    </recommendedName>
</protein>
<dbReference type="GO" id="GO:0061503">
    <property type="term" value="F:tRNA threonylcarbamoyladenosine dehydratase"/>
    <property type="evidence" value="ECO:0007669"/>
    <property type="project" value="TreeGrafter"/>
</dbReference>
<dbReference type="GO" id="GO:0061504">
    <property type="term" value="P:cyclic threonylcarbamoyladenosine biosynthetic process"/>
    <property type="evidence" value="ECO:0007669"/>
    <property type="project" value="TreeGrafter"/>
</dbReference>
<dbReference type="EMBL" id="PFPK01000002">
    <property type="protein sequence ID" value="PIZ95881.1"/>
    <property type="molecule type" value="Genomic_DNA"/>
</dbReference>
<accession>A0A2M7VAH2</accession>
<dbReference type="InterPro" id="IPR035985">
    <property type="entry name" value="Ubiquitin-activating_enz"/>
</dbReference>
<comment type="caution">
    <text evidence="2">The sequence shown here is derived from an EMBL/GenBank/DDBJ whole genome shotgun (WGS) entry which is preliminary data.</text>
</comment>
<organism evidence="2 3">
    <name type="scientific">Candidatus Magasanikbacteria bacterium CG_4_10_14_0_2_um_filter_37_12</name>
    <dbReference type="NCBI Taxonomy" id="1974637"/>
    <lineage>
        <taxon>Bacteria</taxon>
        <taxon>Candidatus Magasanikiibacteriota</taxon>
    </lineage>
</organism>
<name>A0A2M7VAH2_9BACT</name>
<feature type="domain" description="THIF-type NAD/FAD binding fold" evidence="1">
    <location>
        <begin position="110"/>
        <end position="248"/>
    </location>
</feature>
<dbReference type="Pfam" id="PF00899">
    <property type="entry name" value="ThiF"/>
    <property type="match status" value="1"/>
</dbReference>
<dbReference type="InterPro" id="IPR045886">
    <property type="entry name" value="ThiF/MoeB/HesA"/>
</dbReference>
<gene>
    <name evidence="2" type="ORF">COX81_00080</name>
</gene>
<dbReference type="PANTHER" id="PTHR43267:SF3">
    <property type="entry name" value="THIF PROTEIN"/>
    <property type="match status" value="1"/>
</dbReference>
<dbReference type="AlphaFoldDB" id="A0A2M7VAH2"/>
<dbReference type="Proteomes" id="UP000228568">
    <property type="component" value="Unassembled WGS sequence"/>
</dbReference>
<dbReference type="InterPro" id="IPR000594">
    <property type="entry name" value="ThiF_NAD_FAD-bd"/>
</dbReference>
<reference evidence="3" key="1">
    <citation type="submission" date="2017-09" db="EMBL/GenBank/DDBJ databases">
        <title>Depth-based differentiation of microbial function through sediment-hosted aquifers and enrichment of novel symbionts in the deep terrestrial subsurface.</title>
        <authorList>
            <person name="Probst A.J."/>
            <person name="Ladd B."/>
            <person name="Jarett J.K."/>
            <person name="Geller-Mcgrath D.E."/>
            <person name="Sieber C.M.K."/>
            <person name="Emerson J.B."/>
            <person name="Anantharaman K."/>
            <person name="Thomas B.C."/>
            <person name="Malmstrom R."/>
            <person name="Stieglmeier M."/>
            <person name="Klingl A."/>
            <person name="Woyke T."/>
            <person name="Ryan C.M."/>
            <person name="Banfield J.F."/>
        </authorList>
    </citation>
    <scope>NUCLEOTIDE SEQUENCE [LARGE SCALE GENOMIC DNA]</scope>
</reference>
<dbReference type="GO" id="GO:0008641">
    <property type="term" value="F:ubiquitin-like modifier activating enzyme activity"/>
    <property type="evidence" value="ECO:0007669"/>
    <property type="project" value="InterPro"/>
</dbReference>
<proteinExistence type="predicted"/>